<name>A0A8S9Z1M4_9TREM</name>
<evidence type="ECO:0000256" key="2">
    <source>
        <dbReference type="ARBA" id="ARBA00007299"/>
    </source>
</evidence>
<keyword evidence="8" id="KW-1185">Reference proteome</keyword>
<keyword evidence="4" id="KW-0235">DNA replication</keyword>
<dbReference type="Gene3D" id="3.60.21.60">
    <property type="match status" value="1"/>
</dbReference>
<evidence type="ECO:0000256" key="5">
    <source>
        <dbReference type="ARBA" id="ARBA00023242"/>
    </source>
</evidence>
<protein>
    <recommendedName>
        <fullName evidence="3">DNA polymerase alpha subunit B</fullName>
    </recommendedName>
</protein>
<dbReference type="GO" id="GO:0006270">
    <property type="term" value="P:DNA replication initiation"/>
    <property type="evidence" value="ECO:0007669"/>
    <property type="project" value="TreeGrafter"/>
</dbReference>
<sequence length="181" mass="20213">GQLLEVTEVFSVPLFPPPALTSSKVVDLNVMIACGPYTSSDSNDSSLLLSLLRAVKSNRPHVFILIGPLVDCRHSTAQSYCETTFEELFQNRLNSIAEYCSHLDVQLIVVPSWREVHHDPVYPTPPIDQTWTQQTPELVSLLNPTCFLLDTTIVDSVFYCCLSQRSNFEVLPIRCGRTGIS</sequence>
<dbReference type="InterPro" id="IPR007185">
    <property type="entry name" value="DNA_pol_a/d/e_bsu"/>
</dbReference>
<evidence type="ECO:0000256" key="3">
    <source>
        <dbReference type="ARBA" id="ARBA00018596"/>
    </source>
</evidence>
<dbReference type="OrthoDB" id="336885at2759"/>
<feature type="non-terminal residue" evidence="7">
    <location>
        <position position="1"/>
    </location>
</feature>
<dbReference type="Pfam" id="PF04042">
    <property type="entry name" value="DNA_pol_E_B"/>
    <property type="match status" value="1"/>
</dbReference>
<dbReference type="EMBL" id="JTDE01000418">
    <property type="protein sequence ID" value="KAF7261319.1"/>
    <property type="molecule type" value="Genomic_DNA"/>
</dbReference>
<organism evidence="7 8">
    <name type="scientific">Paragonimus skrjabini miyazakii</name>
    <dbReference type="NCBI Taxonomy" id="59628"/>
    <lineage>
        <taxon>Eukaryota</taxon>
        <taxon>Metazoa</taxon>
        <taxon>Spiralia</taxon>
        <taxon>Lophotrochozoa</taxon>
        <taxon>Platyhelminthes</taxon>
        <taxon>Trematoda</taxon>
        <taxon>Digenea</taxon>
        <taxon>Plagiorchiida</taxon>
        <taxon>Troglotremata</taxon>
        <taxon>Troglotrematidae</taxon>
        <taxon>Paragonimus</taxon>
    </lineage>
</organism>
<evidence type="ECO:0000256" key="1">
    <source>
        <dbReference type="ARBA" id="ARBA00004123"/>
    </source>
</evidence>
<keyword evidence="5" id="KW-0539">Nucleus</keyword>
<evidence type="ECO:0000256" key="4">
    <source>
        <dbReference type="ARBA" id="ARBA00022705"/>
    </source>
</evidence>
<evidence type="ECO:0000313" key="7">
    <source>
        <dbReference type="EMBL" id="KAF7261319.1"/>
    </source>
</evidence>
<gene>
    <name evidence="7" type="ORF">EG68_01101</name>
</gene>
<proteinExistence type="inferred from homology"/>
<dbReference type="InterPro" id="IPR016722">
    <property type="entry name" value="DNA_pol_alpha_bsu"/>
</dbReference>
<comment type="caution">
    <text evidence="7">The sequence shown here is derived from an EMBL/GenBank/DDBJ whole genome shotgun (WGS) entry which is preliminary data.</text>
</comment>
<accession>A0A8S9Z1M4</accession>
<dbReference type="PANTHER" id="PTHR23061">
    <property type="entry name" value="DNA POLYMERASE 2 ALPHA 70 KDA SUBUNIT"/>
    <property type="match status" value="1"/>
</dbReference>
<dbReference type="GO" id="GO:0005658">
    <property type="term" value="C:alpha DNA polymerase:primase complex"/>
    <property type="evidence" value="ECO:0007669"/>
    <property type="project" value="TreeGrafter"/>
</dbReference>
<comment type="similarity">
    <text evidence="2">Belongs to the DNA polymerase alpha subunit B family.</text>
</comment>
<dbReference type="AlphaFoldDB" id="A0A8S9Z1M4"/>
<evidence type="ECO:0000259" key="6">
    <source>
        <dbReference type="Pfam" id="PF04042"/>
    </source>
</evidence>
<feature type="domain" description="DNA polymerase alpha/delta/epsilon subunit B" evidence="6">
    <location>
        <begin position="30"/>
        <end position="151"/>
    </location>
</feature>
<comment type="subcellular location">
    <subcellularLocation>
        <location evidence="1">Nucleus</location>
    </subcellularLocation>
</comment>
<reference evidence="7" key="1">
    <citation type="submission" date="2019-07" db="EMBL/GenBank/DDBJ databases">
        <title>Annotation for the trematode Paragonimus miyazaki's.</title>
        <authorList>
            <person name="Choi Y.-J."/>
        </authorList>
    </citation>
    <scope>NUCLEOTIDE SEQUENCE</scope>
    <source>
        <strain evidence="7">Japan</strain>
    </source>
</reference>
<dbReference type="GO" id="GO:0003677">
    <property type="term" value="F:DNA binding"/>
    <property type="evidence" value="ECO:0007669"/>
    <property type="project" value="InterPro"/>
</dbReference>
<dbReference type="PANTHER" id="PTHR23061:SF12">
    <property type="entry name" value="DNA POLYMERASE ALPHA SUBUNIT B"/>
    <property type="match status" value="1"/>
</dbReference>
<evidence type="ECO:0000313" key="8">
    <source>
        <dbReference type="Proteomes" id="UP000822476"/>
    </source>
</evidence>
<dbReference type="Proteomes" id="UP000822476">
    <property type="component" value="Unassembled WGS sequence"/>
</dbReference>